<dbReference type="PANTHER" id="PTHR39431:SF1">
    <property type="entry name" value="FRPA_C-RELATED PROTEIN"/>
    <property type="match status" value="1"/>
</dbReference>
<accession>A0A4Y7RSC6</accession>
<comment type="caution">
    <text evidence="1">The sequence shown here is derived from an EMBL/GenBank/DDBJ whole genome shotgun (WGS) entry which is preliminary data.</text>
</comment>
<protein>
    <recommendedName>
        <fullName evidence="3">VCBS repeat-containing protein</fullName>
    </recommendedName>
</protein>
<dbReference type="EMBL" id="QFFZ01000017">
    <property type="protein sequence ID" value="TEB11167.1"/>
    <property type="molecule type" value="Genomic_DNA"/>
</dbReference>
<keyword evidence="2" id="KW-1185">Reference proteome</keyword>
<evidence type="ECO:0000313" key="2">
    <source>
        <dbReference type="Proteomes" id="UP000297597"/>
    </source>
</evidence>
<reference evidence="1 2" key="1">
    <citation type="journal article" date="2018" name="Environ. Microbiol.">
        <title>Novel energy conservation strategies and behaviour of Pelotomaculum schinkii driving syntrophic propionate catabolism.</title>
        <authorList>
            <person name="Hidalgo-Ahumada C.A.P."/>
            <person name="Nobu M.K."/>
            <person name="Narihiro T."/>
            <person name="Tamaki H."/>
            <person name="Liu W.T."/>
            <person name="Kamagata Y."/>
            <person name="Stams A.J.M."/>
            <person name="Imachi H."/>
            <person name="Sousa D.Z."/>
        </authorList>
    </citation>
    <scope>NUCLEOTIDE SEQUENCE [LARGE SCALE GENOMIC DNA]</scope>
    <source>
        <strain evidence="1 2">MGP</strain>
    </source>
</reference>
<dbReference type="Proteomes" id="UP000297597">
    <property type="component" value="Unassembled WGS sequence"/>
</dbReference>
<dbReference type="RefSeq" id="WP_134213713.1">
    <property type="nucleotide sequence ID" value="NZ_QFFZ01000017.1"/>
</dbReference>
<dbReference type="OrthoDB" id="1676884at2"/>
<dbReference type="PANTHER" id="PTHR39431">
    <property type="entry name" value="FRPA/C-RELATED PROTEIN"/>
    <property type="match status" value="1"/>
</dbReference>
<sequence>MKIMDSAVIMSGESSSYKSYTREESLKTWNGMQRLDFEGNNSRTAGQPLMLQVDVLELSDQAKAALAAGKGQSAGVAQADGAGEFEISDQDKQKIQLIQKMLEALTGKKIKFYVLNKLKLGSAQTGLNNGSVKTIPQAQQRQGWGLEYDLHEAYYEQEKMSFTAEGIVKTADGREINFSVQLNMSREFAARQDISIRAGDAAKIDPLVINFSGTAPELTSNKFSFDLDSDGKEDQISFVGPGSGFLAIDLDGDGRIDNGGELFGPSTGDGFAELSKYDEDGNHWIDENDSIYERLRIWTKDQDGKDVLFALGQKGIGAIFLGNTNTPFEMKDSGINLQGQVKNSGVFLYESGLAGTIQQIDLAV</sequence>
<dbReference type="AlphaFoldDB" id="A0A4Y7RSC6"/>
<organism evidence="1 2">
    <name type="scientific">Pelotomaculum propionicicum</name>
    <dbReference type="NCBI Taxonomy" id="258475"/>
    <lineage>
        <taxon>Bacteria</taxon>
        <taxon>Bacillati</taxon>
        <taxon>Bacillota</taxon>
        <taxon>Clostridia</taxon>
        <taxon>Eubacteriales</taxon>
        <taxon>Desulfotomaculaceae</taxon>
        <taxon>Pelotomaculum</taxon>
    </lineage>
</organism>
<gene>
    <name evidence="1" type="ORF">Pmgp_01863</name>
</gene>
<evidence type="ECO:0000313" key="1">
    <source>
        <dbReference type="EMBL" id="TEB11167.1"/>
    </source>
</evidence>
<evidence type="ECO:0008006" key="3">
    <source>
        <dbReference type="Google" id="ProtNLM"/>
    </source>
</evidence>
<name>A0A4Y7RSC6_9FIRM</name>
<proteinExistence type="predicted"/>